<evidence type="ECO:0000256" key="1">
    <source>
        <dbReference type="ARBA" id="ARBA00008575"/>
    </source>
</evidence>
<evidence type="ECO:0000313" key="8">
    <source>
        <dbReference type="Proteomes" id="UP000324705"/>
    </source>
</evidence>
<evidence type="ECO:0000256" key="4">
    <source>
        <dbReference type="ARBA" id="ARBA00022989"/>
    </source>
</evidence>
<dbReference type="GO" id="GO:0005778">
    <property type="term" value="C:peroxisomal membrane"/>
    <property type="evidence" value="ECO:0007669"/>
    <property type="project" value="TreeGrafter"/>
</dbReference>
<dbReference type="Gene3D" id="3.40.50.300">
    <property type="entry name" value="P-loop containing nucleotide triphosphate hydrolases"/>
    <property type="match status" value="1"/>
</dbReference>
<dbReference type="AlphaFoldDB" id="A0A9R1QJL1"/>
<dbReference type="SUPFAM" id="SSF52540">
    <property type="entry name" value="P-loop containing nucleoside triphosphate hydrolases"/>
    <property type="match status" value="1"/>
</dbReference>
<evidence type="ECO:0000256" key="2">
    <source>
        <dbReference type="ARBA" id="ARBA00022448"/>
    </source>
</evidence>
<protein>
    <recommendedName>
        <fullName evidence="6">ABC transporter domain-containing protein</fullName>
    </recommendedName>
</protein>
<keyword evidence="8" id="KW-1185">Reference proteome</keyword>
<reference evidence="7 8" key="1">
    <citation type="submission" date="2017-09" db="EMBL/GenBank/DDBJ databases">
        <authorList>
            <consortium name="International Durum Wheat Genome Sequencing Consortium (IDWGSC)"/>
            <person name="Milanesi L."/>
        </authorList>
    </citation>
    <scope>NUCLEOTIDE SEQUENCE [LARGE SCALE GENOMIC DNA]</scope>
    <source>
        <strain evidence="8">cv. Svevo</strain>
    </source>
</reference>
<evidence type="ECO:0000259" key="6">
    <source>
        <dbReference type="Pfam" id="PF00005"/>
    </source>
</evidence>
<organism evidence="7 8">
    <name type="scientific">Triticum turgidum subsp. durum</name>
    <name type="common">Durum wheat</name>
    <name type="synonym">Triticum durum</name>
    <dbReference type="NCBI Taxonomy" id="4567"/>
    <lineage>
        <taxon>Eukaryota</taxon>
        <taxon>Viridiplantae</taxon>
        <taxon>Streptophyta</taxon>
        <taxon>Embryophyta</taxon>
        <taxon>Tracheophyta</taxon>
        <taxon>Spermatophyta</taxon>
        <taxon>Magnoliopsida</taxon>
        <taxon>Liliopsida</taxon>
        <taxon>Poales</taxon>
        <taxon>Poaceae</taxon>
        <taxon>BOP clade</taxon>
        <taxon>Pooideae</taxon>
        <taxon>Triticodae</taxon>
        <taxon>Triticeae</taxon>
        <taxon>Triticinae</taxon>
        <taxon>Triticum</taxon>
    </lineage>
</organism>
<comment type="similarity">
    <text evidence="1">Belongs to the ABC transporter superfamily. ABCD family. Peroxisomal fatty acyl CoA transporter (TC 3.A.1.203) subfamily.</text>
</comment>
<dbReference type="GO" id="GO:0005524">
    <property type="term" value="F:ATP binding"/>
    <property type="evidence" value="ECO:0007669"/>
    <property type="project" value="InterPro"/>
</dbReference>
<dbReference type="PANTHER" id="PTHR11384">
    <property type="entry name" value="ATP-BINDING CASSETTE, SUB-FAMILY D MEMBER"/>
    <property type="match status" value="1"/>
</dbReference>
<dbReference type="PANTHER" id="PTHR11384:SF54">
    <property type="entry name" value="OS05G0107600 PROTEIN"/>
    <property type="match status" value="1"/>
</dbReference>
<keyword evidence="2" id="KW-0813">Transport</keyword>
<dbReference type="GO" id="GO:0042760">
    <property type="term" value="P:very long-chain fatty acid catabolic process"/>
    <property type="evidence" value="ECO:0007669"/>
    <property type="project" value="TreeGrafter"/>
</dbReference>
<dbReference type="GO" id="GO:0007031">
    <property type="term" value="P:peroxisome organization"/>
    <property type="evidence" value="ECO:0007669"/>
    <property type="project" value="TreeGrafter"/>
</dbReference>
<keyword evidence="4" id="KW-1133">Transmembrane helix</keyword>
<gene>
    <name evidence="7" type="ORF">TRITD_3Bv1G150870</name>
</gene>
<dbReference type="GO" id="GO:0006635">
    <property type="term" value="P:fatty acid beta-oxidation"/>
    <property type="evidence" value="ECO:0007669"/>
    <property type="project" value="TreeGrafter"/>
</dbReference>
<dbReference type="InterPro" id="IPR050835">
    <property type="entry name" value="ABC_transporter_sub-D"/>
</dbReference>
<dbReference type="InterPro" id="IPR027417">
    <property type="entry name" value="P-loop_NTPase"/>
</dbReference>
<dbReference type="GO" id="GO:0015910">
    <property type="term" value="P:long-chain fatty acid import into peroxisome"/>
    <property type="evidence" value="ECO:0007669"/>
    <property type="project" value="TreeGrafter"/>
</dbReference>
<keyword evidence="3" id="KW-0812">Transmembrane</keyword>
<dbReference type="Gramene" id="TRITD3Bv1G150870.4">
    <property type="protein sequence ID" value="TRITD3Bv1G150870.4"/>
    <property type="gene ID" value="TRITD3Bv1G150870"/>
</dbReference>
<dbReference type="Pfam" id="PF00005">
    <property type="entry name" value="ABC_tran"/>
    <property type="match status" value="1"/>
</dbReference>
<dbReference type="GO" id="GO:0016887">
    <property type="term" value="F:ATP hydrolysis activity"/>
    <property type="evidence" value="ECO:0007669"/>
    <property type="project" value="InterPro"/>
</dbReference>
<accession>A0A9R1QJL1</accession>
<evidence type="ECO:0000256" key="3">
    <source>
        <dbReference type="ARBA" id="ARBA00022692"/>
    </source>
</evidence>
<sequence>MVSSNAISAASEDIISIHEVDTITPSQKLLASKLSCNVVQGKSLLLTGPNGSGKSCIFRVLRDLWPTFSGRVIKPSEGMFHVPQRPYTSLGTLRDQIIYPRSREEAEMKVLSLHQTGKMFCH</sequence>
<dbReference type="EMBL" id="LT934116">
    <property type="protein sequence ID" value="VAH78614.1"/>
    <property type="molecule type" value="Genomic_DNA"/>
</dbReference>
<dbReference type="InterPro" id="IPR003439">
    <property type="entry name" value="ABC_transporter-like_ATP-bd"/>
</dbReference>
<keyword evidence="5" id="KW-0472">Membrane</keyword>
<dbReference type="GO" id="GO:0042626">
    <property type="term" value="F:ATPase-coupled transmembrane transporter activity"/>
    <property type="evidence" value="ECO:0007669"/>
    <property type="project" value="TreeGrafter"/>
</dbReference>
<evidence type="ECO:0000313" key="7">
    <source>
        <dbReference type="EMBL" id="VAH78614.1"/>
    </source>
</evidence>
<feature type="domain" description="ABC transporter" evidence="6">
    <location>
        <begin position="33"/>
        <end position="73"/>
    </location>
</feature>
<dbReference type="Proteomes" id="UP000324705">
    <property type="component" value="Chromosome 3B"/>
</dbReference>
<evidence type="ECO:0000256" key="5">
    <source>
        <dbReference type="ARBA" id="ARBA00023136"/>
    </source>
</evidence>
<proteinExistence type="inferred from homology"/>
<dbReference type="GO" id="GO:0005324">
    <property type="term" value="F:long-chain fatty acid transmembrane transporter activity"/>
    <property type="evidence" value="ECO:0007669"/>
    <property type="project" value="TreeGrafter"/>
</dbReference>
<name>A0A9R1QJL1_TRITD</name>